<accession>A0A9Q3J254</accession>
<dbReference type="Proteomes" id="UP000765509">
    <property type="component" value="Unassembled WGS sequence"/>
</dbReference>
<gene>
    <name evidence="1" type="ORF">O181_094490</name>
</gene>
<dbReference type="OrthoDB" id="2517660at2759"/>
<comment type="caution">
    <text evidence="1">The sequence shown here is derived from an EMBL/GenBank/DDBJ whole genome shotgun (WGS) entry which is preliminary data.</text>
</comment>
<evidence type="ECO:0000313" key="2">
    <source>
        <dbReference type="Proteomes" id="UP000765509"/>
    </source>
</evidence>
<reference evidence="1" key="1">
    <citation type="submission" date="2021-03" db="EMBL/GenBank/DDBJ databases">
        <title>Draft genome sequence of rust myrtle Austropuccinia psidii MF-1, a brazilian biotype.</title>
        <authorList>
            <person name="Quecine M.C."/>
            <person name="Pachon D.M.R."/>
            <person name="Bonatelli M.L."/>
            <person name="Correr F.H."/>
            <person name="Franceschini L.M."/>
            <person name="Leite T.F."/>
            <person name="Margarido G.R.A."/>
            <person name="Almeida C.A."/>
            <person name="Ferrarezi J.A."/>
            <person name="Labate C.A."/>
        </authorList>
    </citation>
    <scope>NUCLEOTIDE SEQUENCE</scope>
    <source>
        <strain evidence="1">MF-1</strain>
    </source>
</reference>
<keyword evidence="2" id="KW-1185">Reference proteome</keyword>
<organism evidence="1 2">
    <name type="scientific">Austropuccinia psidii MF-1</name>
    <dbReference type="NCBI Taxonomy" id="1389203"/>
    <lineage>
        <taxon>Eukaryota</taxon>
        <taxon>Fungi</taxon>
        <taxon>Dikarya</taxon>
        <taxon>Basidiomycota</taxon>
        <taxon>Pucciniomycotina</taxon>
        <taxon>Pucciniomycetes</taxon>
        <taxon>Pucciniales</taxon>
        <taxon>Sphaerophragmiaceae</taxon>
        <taxon>Austropuccinia</taxon>
    </lineage>
</organism>
<protein>
    <submittedName>
        <fullName evidence="1">Uncharacterized protein</fullName>
    </submittedName>
</protein>
<dbReference type="AlphaFoldDB" id="A0A9Q3J254"/>
<dbReference type="EMBL" id="AVOT02061555">
    <property type="protein sequence ID" value="MBW0554775.1"/>
    <property type="molecule type" value="Genomic_DNA"/>
</dbReference>
<name>A0A9Q3J254_9BASI</name>
<evidence type="ECO:0000313" key="1">
    <source>
        <dbReference type="EMBL" id="MBW0554775.1"/>
    </source>
</evidence>
<sequence length="323" mass="36984">MEDIITGTIIGKTWTKIPMEYKMVPKIFREDRRHENPVLECHKCGSTSHLSNPCTKKKKINEVQVIGEVQCTEDKEESKQDHAVSQDTPVEDYYIEKITAFFEVTKFHNHLPQYSEDFRNLINIQDARRCKTKPARDTGYTASVSCITSMLIIDIEAKVNLDTGSFCTCVPILPGWKNHLLPIEGVKFSSSSNNMNPLGIFDTNIVYPHPAGSVRLKTEIVVMHNCTSQHIILGNDYLNTDGIDINNHKDRYFTMGEDKRQKFAFSKMPKQISVISSVKDTYKEQFMANQLFETQINPSLSPKMRHDLIDVLYTYENSFASDN</sequence>
<proteinExistence type="predicted"/>